<gene>
    <name evidence="1" type="ORF">JGS22_017620</name>
</gene>
<sequence length="65" mass="6613">MRPWNLTATGARTATRTRVTSGAHVVCAAGDASHDAVPHDAVPQDAVPAAGLTRVPVKGVAEQQA</sequence>
<dbReference type="Proteomes" id="UP000694501">
    <property type="component" value="Unassembled WGS sequence"/>
</dbReference>
<reference evidence="1" key="1">
    <citation type="submission" date="2021-06" db="EMBL/GenBank/DDBJ databases">
        <title>Sequencing of actinobacteria type strains.</title>
        <authorList>
            <person name="Nguyen G.-S."/>
            <person name="Wentzel A."/>
        </authorList>
    </citation>
    <scope>NUCLEOTIDE SEQUENCE</scope>
    <source>
        <strain evidence="1">P38-E01</strain>
    </source>
</reference>
<dbReference type="EMBL" id="JAELVF020000001">
    <property type="protein sequence ID" value="MBU7599385.1"/>
    <property type="molecule type" value="Genomic_DNA"/>
</dbReference>
<protein>
    <submittedName>
        <fullName evidence="1">Uncharacterized protein</fullName>
    </submittedName>
</protein>
<dbReference type="RefSeq" id="WP_211038219.1">
    <property type="nucleotide sequence ID" value="NZ_JAELVF020000001.1"/>
</dbReference>
<comment type="caution">
    <text evidence="1">The sequence shown here is derived from an EMBL/GenBank/DDBJ whole genome shotgun (WGS) entry which is preliminary data.</text>
</comment>
<name>A0A949JIR0_9ACTN</name>
<evidence type="ECO:0000313" key="1">
    <source>
        <dbReference type="EMBL" id="MBU7599385.1"/>
    </source>
</evidence>
<organism evidence="1 2">
    <name type="scientific">Streptomyces tardus</name>
    <dbReference type="NCBI Taxonomy" id="2780544"/>
    <lineage>
        <taxon>Bacteria</taxon>
        <taxon>Bacillati</taxon>
        <taxon>Actinomycetota</taxon>
        <taxon>Actinomycetes</taxon>
        <taxon>Kitasatosporales</taxon>
        <taxon>Streptomycetaceae</taxon>
        <taxon>Streptomyces</taxon>
    </lineage>
</organism>
<proteinExistence type="predicted"/>
<evidence type="ECO:0000313" key="2">
    <source>
        <dbReference type="Proteomes" id="UP000694501"/>
    </source>
</evidence>
<keyword evidence="2" id="KW-1185">Reference proteome</keyword>
<dbReference type="AlphaFoldDB" id="A0A949JIR0"/>
<accession>A0A949JIR0</accession>